<evidence type="ECO:0000313" key="3">
    <source>
        <dbReference type="Proteomes" id="UP000193498"/>
    </source>
</evidence>
<comment type="caution">
    <text evidence="2">The sequence shown here is derived from an EMBL/GenBank/DDBJ whole genome shotgun (WGS) entry which is preliminary data.</text>
</comment>
<dbReference type="EMBL" id="MCFE01000251">
    <property type="protein sequence ID" value="ORX92970.1"/>
    <property type="molecule type" value="Genomic_DNA"/>
</dbReference>
<accession>A0A1Y1Y4N6</accession>
<feature type="compositionally biased region" description="Basic residues" evidence="1">
    <location>
        <begin position="434"/>
        <end position="445"/>
    </location>
</feature>
<feature type="compositionally biased region" description="Basic and acidic residues" evidence="1">
    <location>
        <begin position="358"/>
        <end position="368"/>
    </location>
</feature>
<feature type="region of interest" description="Disordered" evidence="1">
    <location>
        <begin position="252"/>
        <end position="489"/>
    </location>
</feature>
<evidence type="ECO:0000256" key="1">
    <source>
        <dbReference type="SAM" id="MobiDB-lite"/>
    </source>
</evidence>
<sequence length="769" mass="87209">MSSSRTLGRQFEAGATSPPEVLTSKYHAITPSNLPDIVWVERKGKWWPGKILGDRSKVPLKIQKFSHRKGEIVRLGAPNKNNIQPFHCLQADEFIKQWKGCEAEKEFKVALSLARDATLNGDELPSMVDILNTAIPRSTKGSSKAGTKGNLATLLPELSTLDEDDLPTMDSALRLSSKSCQKSQENDDFVSPPKPNRVERSQRTRILKGNQEIRKIEGLVRMPSLSELTDIEPSRKEKTNVAQWRNIYGPTSITRYSKPLPAETQTKSSKKKLRETSSKSRDSKPRSYLTDEDDDDDFASFSLKKSEAKSKANASSTRSSSKPHNKENDGIKGRLLKSLEKGSTKIDNKKEKKKKLHGRDGTTTEDRSPTAGCKQGGLHTNRSSIRKPTRDDRDELSLRPSRTGNPEASHSKRRTPAFSDSDSEAEKTVIKPRTIIKPRVIRHKKPSDEAFLADNSSTNSSAEAKTKKSTDASPKSYNPHTYDSGLGSDISQQSPICELSFESQAILNEDPDFDLDTSIMIPGELCLAYLKSNRSYFPGKIISYKRPNKYKAQLYDGQRKTLSRNEFFTIYEPEFQTCPLGDFTLEKEDPEYENPSLRRQVMSYEDDLIRIMCGDDKNSWRYDKFFRSLRERRTLAHYISRGPFGINDFHFISRVVKQMFLEQYDIEGDLMSSEGLDFMEVKVKHLAIHPDLSNPKILQLFCDDVLHPEVIIRLIMAREKSDYGEAEQAMLHGYIDSRWVEQVMAARHSFVDGRISLGEKHGFFVDEDD</sequence>
<feature type="compositionally biased region" description="Basic and acidic residues" evidence="1">
    <location>
        <begin position="274"/>
        <end position="285"/>
    </location>
</feature>
<keyword evidence="3" id="KW-1185">Reference proteome</keyword>
<evidence type="ECO:0008006" key="4">
    <source>
        <dbReference type="Google" id="ProtNLM"/>
    </source>
</evidence>
<dbReference type="InParanoid" id="A0A1Y1Y4N6"/>
<feature type="compositionally biased region" description="Polar residues" evidence="1">
    <location>
        <begin position="471"/>
        <end position="481"/>
    </location>
</feature>
<reference evidence="2 3" key="1">
    <citation type="submission" date="2016-07" db="EMBL/GenBank/DDBJ databases">
        <title>Pervasive Adenine N6-methylation of Active Genes in Fungi.</title>
        <authorList>
            <consortium name="DOE Joint Genome Institute"/>
            <person name="Mondo S.J."/>
            <person name="Dannebaum R.O."/>
            <person name="Kuo R.C."/>
            <person name="Labutti K."/>
            <person name="Haridas S."/>
            <person name="Kuo A."/>
            <person name="Salamov A."/>
            <person name="Ahrendt S.R."/>
            <person name="Lipzen A."/>
            <person name="Sullivan W."/>
            <person name="Andreopoulos W.B."/>
            <person name="Clum A."/>
            <person name="Lindquist E."/>
            <person name="Daum C."/>
            <person name="Ramamoorthy G.K."/>
            <person name="Gryganskyi A."/>
            <person name="Culley D."/>
            <person name="Magnuson J.K."/>
            <person name="James T.Y."/>
            <person name="O'Malley M.A."/>
            <person name="Stajich J.E."/>
            <person name="Spatafora J.W."/>
            <person name="Visel A."/>
            <person name="Grigoriev I.V."/>
        </authorList>
    </citation>
    <scope>NUCLEOTIDE SEQUENCE [LARGE SCALE GENOMIC DNA]</scope>
    <source>
        <strain evidence="2 3">CBS 931.73</strain>
    </source>
</reference>
<dbReference type="Proteomes" id="UP000193498">
    <property type="component" value="Unassembled WGS sequence"/>
</dbReference>
<feature type="compositionally biased region" description="Basic and acidic residues" evidence="1">
    <location>
        <begin position="388"/>
        <end position="397"/>
    </location>
</feature>
<feature type="region of interest" description="Disordered" evidence="1">
    <location>
        <begin position="176"/>
        <end position="206"/>
    </location>
</feature>
<organism evidence="2 3">
    <name type="scientific">Basidiobolus meristosporus CBS 931.73</name>
    <dbReference type="NCBI Taxonomy" id="1314790"/>
    <lineage>
        <taxon>Eukaryota</taxon>
        <taxon>Fungi</taxon>
        <taxon>Fungi incertae sedis</taxon>
        <taxon>Zoopagomycota</taxon>
        <taxon>Entomophthoromycotina</taxon>
        <taxon>Basidiobolomycetes</taxon>
        <taxon>Basidiobolales</taxon>
        <taxon>Basidiobolaceae</taxon>
        <taxon>Basidiobolus</taxon>
    </lineage>
</organism>
<evidence type="ECO:0000313" key="2">
    <source>
        <dbReference type="EMBL" id="ORX92970.1"/>
    </source>
</evidence>
<feature type="compositionally biased region" description="Polar residues" evidence="1">
    <location>
        <begin position="454"/>
        <end position="463"/>
    </location>
</feature>
<name>A0A1Y1Y4N6_9FUNG</name>
<dbReference type="AlphaFoldDB" id="A0A1Y1Y4N6"/>
<protein>
    <recommendedName>
        <fullName evidence="4">PWWP domain-containing protein</fullName>
    </recommendedName>
</protein>
<dbReference type="OrthoDB" id="2505887at2759"/>
<dbReference type="CDD" id="cd05162">
    <property type="entry name" value="PWWP"/>
    <property type="match status" value="1"/>
</dbReference>
<feature type="compositionally biased region" description="Low complexity" evidence="1">
    <location>
        <begin position="311"/>
        <end position="322"/>
    </location>
</feature>
<proteinExistence type="predicted"/>
<gene>
    <name evidence="2" type="ORF">K493DRAFT_39414</name>
</gene>
<feature type="compositionally biased region" description="Basic and acidic residues" evidence="1">
    <location>
        <begin position="324"/>
        <end position="350"/>
    </location>
</feature>